<dbReference type="NCBIfam" id="TIGR00231">
    <property type="entry name" value="small_GTP"/>
    <property type="match status" value="1"/>
</dbReference>
<keyword evidence="9" id="KW-0636">Prenylation</keyword>
<dbReference type="CDD" id="cd00157">
    <property type="entry name" value="Rho"/>
    <property type="match status" value="1"/>
</dbReference>
<dbReference type="AlphaFoldDB" id="A0A8J5JM70"/>
<dbReference type="SMART" id="SM00174">
    <property type="entry name" value="RHO"/>
    <property type="match status" value="1"/>
</dbReference>
<evidence type="ECO:0000256" key="10">
    <source>
        <dbReference type="SAM" id="MobiDB-lite"/>
    </source>
</evidence>
<keyword evidence="5" id="KW-0547">Nucleotide-binding</keyword>
<evidence type="ECO:0000313" key="12">
    <source>
        <dbReference type="Proteomes" id="UP000747542"/>
    </source>
</evidence>
<dbReference type="SMART" id="SM00173">
    <property type="entry name" value="RAS"/>
    <property type="match status" value="1"/>
</dbReference>
<evidence type="ECO:0000256" key="4">
    <source>
        <dbReference type="ARBA" id="ARBA00022481"/>
    </source>
</evidence>
<evidence type="ECO:0000256" key="9">
    <source>
        <dbReference type="ARBA" id="ARBA00023289"/>
    </source>
</evidence>
<evidence type="ECO:0000256" key="5">
    <source>
        <dbReference type="ARBA" id="ARBA00022741"/>
    </source>
</evidence>
<dbReference type="FunFam" id="3.40.50.300:FF:000983">
    <property type="entry name" value="Rho family GTPase"/>
    <property type="match status" value="1"/>
</dbReference>
<reference evidence="11" key="1">
    <citation type="journal article" date="2021" name="Sci. Adv.">
        <title>The American lobster genome reveals insights on longevity, neural, and immune adaptations.</title>
        <authorList>
            <person name="Polinski J.M."/>
            <person name="Zimin A.V."/>
            <person name="Clark K.F."/>
            <person name="Kohn A.B."/>
            <person name="Sadowski N."/>
            <person name="Timp W."/>
            <person name="Ptitsyn A."/>
            <person name="Khanna P."/>
            <person name="Romanova D.Y."/>
            <person name="Williams P."/>
            <person name="Greenwood S.J."/>
            <person name="Moroz L.L."/>
            <person name="Walt D.R."/>
            <person name="Bodnar A.G."/>
        </authorList>
    </citation>
    <scope>NUCLEOTIDE SEQUENCE</scope>
    <source>
        <strain evidence="11">GMGI-L3</strain>
    </source>
</reference>
<dbReference type="GO" id="GO:0003924">
    <property type="term" value="F:GTPase activity"/>
    <property type="evidence" value="ECO:0007669"/>
    <property type="project" value="InterPro"/>
</dbReference>
<dbReference type="InterPro" id="IPR001806">
    <property type="entry name" value="Small_GTPase"/>
</dbReference>
<dbReference type="GO" id="GO:0005886">
    <property type="term" value="C:plasma membrane"/>
    <property type="evidence" value="ECO:0007669"/>
    <property type="project" value="UniProtKB-SubCell"/>
</dbReference>
<dbReference type="EMBL" id="JAHLQT010034244">
    <property type="protein sequence ID" value="KAG7158853.1"/>
    <property type="molecule type" value="Genomic_DNA"/>
</dbReference>
<keyword evidence="7" id="KW-0472">Membrane</keyword>
<evidence type="ECO:0000256" key="6">
    <source>
        <dbReference type="ARBA" id="ARBA00023134"/>
    </source>
</evidence>
<protein>
    <submittedName>
        <fullName evidence="11">Ras-related protein ced-10-like</fullName>
    </submittedName>
</protein>
<proteinExistence type="inferred from homology"/>
<sequence length="208" mass="23109">MQEASTSNGTNLDKTRYNSGASLTDSANEIGKYANDLAIEREQDTEFLEITVVGDGTVGKTCLLISYTTGEFPEEYVPTVFDNYAGNHTVEGRSYPMMLWDTAGQEEYERLRPLSYPGTDVFIVCFALDNRASFENVTSKWLPELQQHCPKVPVILVGTKKDVRNLVVLNQRDGKKLAKKARLSKYVECSAKSQDGVQEVFTSAIMAA</sequence>
<comment type="subcellular location">
    <subcellularLocation>
        <location evidence="1">Cell membrane</location>
        <topology evidence="1">Lipid-anchor</topology>
        <orientation evidence="1">Cytoplasmic side</orientation>
    </subcellularLocation>
</comment>
<evidence type="ECO:0000313" key="11">
    <source>
        <dbReference type="EMBL" id="KAG7158853.1"/>
    </source>
</evidence>
<dbReference type="GO" id="GO:0022412">
    <property type="term" value="P:cellular process involved in reproduction in multicellular organism"/>
    <property type="evidence" value="ECO:0007669"/>
    <property type="project" value="UniProtKB-ARBA"/>
</dbReference>
<gene>
    <name evidence="11" type="primary">ced-10-L</name>
    <name evidence="11" type="ORF">Hamer_G006220</name>
</gene>
<dbReference type="Gene3D" id="3.40.50.300">
    <property type="entry name" value="P-loop containing nucleotide triphosphate hydrolases"/>
    <property type="match status" value="1"/>
</dbReference>
<dbReference type="Pfam" id="PF00071">
    <property type="entry name" value="Ras"/>
    <property type="match status" value="1"/>
</dbReference>
<dbReference type="GO" id="GO:0005525">
    <property type="term" value="F:GTP binding"/>
    <property type="evidence" value="ECO:0007669"/>
    <property type="project" value="UniProtKB-KW"/>
</dbReference>
<keyword evidence="8" id="KW-0449">Lipoprotein</keyword>
<dbReference type="PRINTS" id="PR00449">
    <property type="entry name" value="RASTRNSFRMNG"/>
</dbReference>
<comment type="caution">
    <text evidence="11">The sequence shown here is derived from an EMBL/GenBank/DDBJ whole genome shotgun (WGS) entry which is preliminary data.</text>
</comment>
<dbReference type="GO" id="GO:0035006">
    <property type="term" value="P:melanization defense response"/>
    <property type="evidence" value="ECO:0007669"/>
    <property type="project" value="UniProtKB-ARBA"/>
</dbReference>
<dbReference type="InterPro" id="IPR027417">
    <property type="entry name" value="P-loop_NTPase"/>
</dbReference>
<dbReference type="SUPFAM" id="SSF52540">
    <property type="entry name" value="P-loop containing nucleoside triphosphate hydrolases"/>
    <property type="match status" value="1"/>
</dbReference>
<dbReference type="Proteomes" id="UP000747542">
    <property type="component" value="Unassembled WGS sequence"/>
</dbReference>
<comment type="similarity">
    <text evidence="2">Belongs to the small GTPase superfamily. Rho family.</text>
</comment>
<dbReference type="GO" id="GO:0001667">
    <property type="term" value="P:ameboidal-type cell migration"/>
    <property type="evidence" value="ECO:0007669"/>
    <property type="project" value="UniProtKB-ARBA"/>
</dbReference>
<keyword evidence="6" id="KW-0342">GTP-binding</keyword>
<evidence type="ECO:0000256" key="1">
    <source>
        <dbReference type="ARBA" id="ARBA00004342"/>
    </source>
</evidence>
<keyword evidence="12" id="KW-1185">Reference proteome</keyword>
<dbReference type="PANTHER" id="PTHR24072">
    <property type="entry name" value="RHO FAMILY GTPASE"/>
    <property type="match status" value="1"/>
</dbReference>
<keyword evidence="4" id="KW-0488">Methylation</keyword>
<accession>A0A8J5JM70</accession>
<feature type="region of interest" description="Disordered" evidence="10">
    <location>
        <begin position="1"/>
        <end position="21"/>
    </location>
</feature>
<evidence type="ECO:0000256" key="8">
    <source>
        <dbReference type="ARBA" id="ARBA00023288"/>
    </source>
</evidence>
<evidence type="ECO:0000256" key="3">
    <source>
        <dbReference type="ARBA" id="ARBA00022475"/>
    </source>
</evidence>
<dbReference type="InterPro" id="IPR003578">
    <property type="entry name" value="Small_GTPase_Rho"/>
</dbReference>
<keyword evidence="3" id="KW-1003">Cell membrane</keyword>
<dbReference type="InterPro" id="IPR005225">
    <property type="entry name" value="Small_GTP-bd"/>
</dbReference>
<dbReference type="GO" id="GO:0007264">
    <property type="term" value="P:small GTPase-mediated signal transduction"/>
    <property type="evidence" value="ECO:0007669"/>
    <property type="project" value="InterPro"/>
</dbReference>
<dbReference type="GO" id="GO:0003006">
    <property type="term" value="P:developmental process involved in reproduction"/>
    <property type="evidence" value="ECO:0007669"/>
    <property type="project" value="UniProtKB-ARBA"/>
</dbReference>
<dbReference type="PROSITE" id="PS51420">
    <property type="entry name" value="RHO"/>
    <property type="match status" value="1"/>
</dbReference>
<evidence type="ECO:0000256" key="7">
    <source>
        <dbReference type="ARBA" id="ARBA00023136"/>
    </source>
</evidence>
<dbReference type="PROSITE" id="PS51419">
    <property type="entry name" value="RAB"/>
    <property type="match status" value="1"/>
</dbReference>
<dbReference type="SMART" id="SM00175">
    <property type="entry name" value="RAB"/>
    <property type="match status" value="1"/>
</dbReference>
<evidence type="ECO:0000256" key="2">
    <source>
        <dbReference type="ARBA" id="ARBA00010142"/>
    </source>
</evidence>
<dbReference type="PROSITE" id="PS51421">
    <property type="entry name" value="RAS"/>
    <property type="match status" value="1"/>
</dbReference>
<name>A0A8J5JM70_HOMAM</name>
<dbReference type="GO" id="GO:0035099">
    <property type="term" value="P:hemocyte migration"/>
    <property type="evidence" value="ECO:0007669"/>
    <property type="project" value="UniProtKB-ARBA"/>
</dbReference>
<organism evidence="11 12">
    <name type="scientific">Homarus americanus</name>
    <name type="common">American lobster</name>
    <dbReference type="NCBI Taxonomy" id="6706"/>
    <lineage>
        <taxon>Eukaryota</taxon>
        <taxon>Metazoa</taxon>
        <taxon>Ecdysozoa</taxon>
        <taxon>Arthropoda</taxon>
        <taxon>Crustacea</taxon>
        <taxon>Multicrustacea</taxon>
        <taxon>Malacostraca</taxon>
        <taxon>Eumalacostraca</taxon>
        <taxon>Eucarida</taxon>
        <taxon>Decapoda</taxon>
        <taxon>Pleocyemata</taxon>
        <taxon>Astacidea</taxon>
        <taxon>Nephropoidea</taxon>
        <taxon>Nephropidae</taxon>
        <taxon>Homarus</taxon>
    </lineage>
</organism>
<feature type="non-terminal residue" evidence="11">
    <location>
        <position position="208"/>
    </location>
</feature>